<evidence type="ECO:0000256" key="1">
    <source>
        <dbReference type="SAM" id="MobiDB-lite"/>
    </source>
</evidence>
<evidence type="ECO:0000313" key="2">
    <source>
        <dbReference type="EMBL" id="CAK0857010.1"/>
    </source>
</evidence>
<feature type="region of interest" description="Disordered" evidence="1">
    <location>
        <begin position="98"/>
        <end position="156"/>
    </location>
</feature>
<feature type="compositionally biased region" description="Low complexity" evidence="1">
    <location>
        <begin position="133"/>
        <end position="148"/>
    </location>
</feature>
<comment type="caution">
    <text evidence="2">The sequence shown here is derived from an EMBL/GenBank/DDBJ whole genome shotgun (WGS) entry which is preliminary data.</text>
</comment>
<protein>
    <submittedName>
        <fullName evidence="2">Uncharacterized protein</fullName>
    </submittedName>
</protein>
<gene>
    <name evidence="2" type="ORF">PCOR1329_LOCUS47238</name>
</gene>
<name>A0ABN9UG59_9DINO</name>
<dbReference type="EMBL" id="CAUYUJ010015690">
    <property type="protein sequence ID" value="CAK0857010.1"/>
    <property type="molecule type" value="Genomic_DNA"/>
</dbReference>
<feature type="non-terminal residue" evidence="2">
    <location>
        <position position="1"/>
    </location>
</feature>
<feature type="non-terminal residue" evidence="2">
    <location>
        <position position="156"/>
    </location>
</feature>
<sequence>GGTRCSPPGRHCQDDAARRCLADECRVFVCDDVPERAVPLQAQGAGYLVCTCLHHHYHGHAGVSPRVRGRDLAEGPSGQLAGVPGALRGAAGRLRGVRGGVQRGCAPPAANRGGGAPAEPPGRGAREEGSALPEPAAGPRERAGPAAGCCRAEAPL</sequence>
<organism evidence="2 3">
    <name type="scientific">Prorocentrum cordatum</name>
    <dbReference type="NCBI Taxonomy" id="2364126"/>
    <lineage>
        <taxon>Eukaryota</taxon>
        <taxon>Sar</taxon>
        <taxon>Alveolata</taxon>
        <taxon>Dinophyceae</taxon>
        <taxon>Prorocentrales</taxon>
        <taxon>Prorocentraceae</taxon>
        <taxon>Prorocentrum</taxon>
    </lineage>
</organism>
<keyword evidence="3" id="KW-1185">Reference proteome</keyword>
<reference evidence="2" key="1">
    <citation type="submission" date="2023-10" db="EMBL/GenBank/DDBJ databases">
        <authorList>
            <person name="Chen Y."/>
            <person name="Shah S."/>
            <person name="Dougan E. K."/>
            <person name="Thang M."/>
            <person name="Chan C."/>
        </authorList>
    </citation>
    <scope>NUCLEOTIDE SEQUENCE [LARGE SCALE GENOMIC DNA]</scope>
</reference>
<evidence type="ECO:0000313" key="3">
    <source>
        <dbReference type="Proteomes" id="UP001189429"/>
    </source>
</evidence>
<accession>A0ABN9UG59</accession>
<dbReference type="Proteomes" id="UP001189429">
    <property type="component" value="Unassembled WGS sequence"/>
</dbReference>
<proteinExistence type="predicted"/>